<comment type="caution">
    <text evidence="1">The sequence shown here is derived from an EMBL/GenBank/DDBJ whole genome shotgun (WGS) entry which is preliminary data.</text>
</comment>
<evidence type="ECO:0000313" key="2">
    <source>
        <dbReference type="Proteomes" id="UP000306147"/>
    </source>
</evidence>
<dbReference type="EMBL" id="SRXT01000001">
    <property type="protein sequence ID" value="TGX56014.1"/>
    <property type="molecule type" value="Genomic_DNA"/>
</dbReference>
<dbReference type="Proteomes" id="UP000306147">
    <property type="component" value="Unassembled WGS sequence"/>
</dbReference>
<protein>
    <submittedName>
        <fullName evidence="1">Uncharacterized protein</fullName>
    </submittedName>
</protein>
<reference evidence="1 2" key="1">
    <citation type="submission" date="2019-04" db="EMBL/GenBank/DDBJ databases">
        <title>Sphingomonas psychrotolerans sp. nov., isolated from soil in the Tianshan Mountains, Xinjiang, China.</title>
        <authorList>
            <person name="Luo Y."/>
            <person name="Sheng H."/>
        </authorList>
    </citation>
    <scope>NUCLEOTIDE SEQUENCE [LARGE SCALE GENOMIC DNA]</scope>
    <source>
        <strain evidence="1 2">ZFGT-11</strain>
    </source>
</reference>
<accession>A0A4S1XH99</accession>
<dbReference type="OrthoDB" id="8779545at2"/>
<name>A0A4S1XH99_9SPHN</name>
<dbReference type="AlphaFoldDB" id="A0A4S1XH99"/>
<organism evidence="1 2">
    <name type="scientific">Sphingomonas gei</name>
    <dbReference type="NCBI Taxonomy" id="1395960"/>
    <lineage>
        <taxon>Bacteria</taxon>
        <taxon>Pseudomonadati</taxon>
        <taxon>Pseudomonadota</taxon>
        <taxon>Alphaproteobacteria</taxon>
        <taxon>Sphingomonadales</taxon>
        <taxon>Sphingomonadaceae</taxon>
        <taxon>Sphingomonas</taxon>
    </lineage>
</organism>
<sequence>MTRGEFVEKATMLGIDPTAYDLDGRPSESYVLANEGAEYKVFYSERGLETGKELFPDESAALQRLLDLLVQDSSALIR</sequence>
<dbReference type="RefSeq" id="WP_135962214.1">
    <property type="nucleotide sequence ID" value="NZ_SRXT01000001.1"/>
</dbReference>
<proteinExistence type="predicted"/>
<keyword evidence="2" id="KW-1185">Reference proteome</keyword>
<gene>
    <name evidence="1" type="ORF">E5A73_02560</name>
</gene>
<evidence type="ECO:0000313" key="1">
    <source>
        <dbReference type="EMBL" id="TGX56014.1"/>
    </source>
</evidence>